<evidence type="ECO:0000313" key="2">
    <source>
        <dbReference type="EMBL" id="CAH1203575.1"/>
    </source>
</evidence>
<gene>
    <name evidence="2" type="primary">menH_1</name>
    <name evidence="2" type="ORF">PAECIP111893_02002</name>
</gene>
<evidence type="ECO:0000259" key="1">
    <source>
        <dbReference type="Pfam" id="PF00561"/>
    </source>
</evidence>
<comment type="caution">
    <text evidence="2">The sequence shown here is derived from an EMBL/GenBank/DDBJ whole genome shotgun (WGS) entry which is preliminary data.</text>
</comment>
<dbReference type="Pfam" id="PF00561">
    <property type="entry name" value="Abhydrolase_1"/>
    <property type="match status" value="1"/>
</dbReference>
<evidence type="ECO:0000313" key="3">
    <source>
        <dbReference type="Proteomes" id="UP000838686"/>
    </source>
</evidence>
<dbReference type="RefSeq" id="WP_236340911.1">
    <property type="nucleotide sequence ID" value="NZ_CAKMMF010000009.1"/>
</dbReference>
<protein>
    <submittedName>
        <fullName evidence="2">2-succinyl-6-hydroxy-2, 4-cyclohexadiene-1-carboxylate synthase</fullName>
        <ecNumber evidence="2">4.2.99.20</ecNumber>
    </submittedName>
</protein>
<dbReference type="SUPFAM" id="SSF53474">
    <property type="entry name" value="alpha/beta-Hydrolases"/>
    <property type="match status" value="1"/>
</dbReference>
<sequence>MALSRKTDNNTVRIHYYDSIEDAHPYLTPLIVCPGLSETAEEYLDLLEALLPRRSILLSFRGRGHSDTPDSGYNLAHHIDDIASVVRCAALEHFHLLGYSRGASYALGYAQGHQKQIHSLIVGDYPAEHRAMPLNWPEDYINQYLIPCNRIDDYIRPSAVYGIQRESSQISLDDPLDIPVLATRGLLDGSMVSDVDLDRYKDLCSHLIVKEYAQSGHDIRENEKALFYSDIIRFLDTIG</sequence>
<dbReference type="Proteomes" id="UP000838686">
    <property type="component" value="Unassembled WGS sequence"/>
</dbReference>
<dbReference type="GO" id="GO:0070205">
    <property type="term" value="F:2-succinyl-6-hydroxy-2,4-cyclohexadiene-1-carboxylate synthase activity"/>
    <property type="evidence" value="ECO:0007669"/>
    <property type="project" value="UniProtKB-EC"/>
</dbReference>
<dbReference type="EMBL" id="CAKMMF010000009">
    <property type="protein sequence ID" value="CAH1203575.1"/>
    <property type="molecule type" value="Genomic_DNA"/>
</dbReference>
<keyword evidence="2" id="KW-0456">Lyase</keyword>
<name>A0ABN8GFZ4_9BACL</name>
<feature type="domain" description="AB hydrolase-1" evidence="1">
    <location>
        <begin position="29"/>
        <end position="125"/>
    </location>
</feature>
<organism evidence="2 3">
    <name type="scientific">Paenibacillus plantiphilus</name>
    <dbReference type="NCBI Taxonomy" id="2905650"/>
    <lineage>
        <taxon>Bacteria</taxon>
        <taxon>Bacillati</taxon>
        <taxon>Bacillota</taxon>
        <taxon>Bacilli</taxon>
        <taxon>Bacillales</taxon>
        <taxon>Paenibacillaceae</taxon>
        <taxon>Paenibacillus</taxon>
    </lineage>
</organism>
<dbReference type="InterPro" id="IPR029058">
    <property type="entry name" value="AB_hydrolase_fold"/>
</dbReference>
<dbReference type="EC" id="4.2.99.20" evidence="2"/>
<dbReference type="InterPro" id="IPR000073">
    <property type="entry name" value="AB_hydrolase_1"/>
</dbReference>
<accession>A0ABN8GFZ4</accession>
<dbReference type="Gene3D" id="3.40.50.1820">
    <property type="entry name" value="alpha/beta hydrolase"/>
    <property type="match status" value="1"/>
</dbReference>
<proteinExistence type="predicted"/>
<reference evidence="2" key="1">
    <citation type="submission" date="2022-01" db="EMBL/GenBank/DDBJ databases">
        <authorList>
            <person name="Criscuolo A."/>
        </authorList>
    </citation>
    <scope>NUCLEOTIDE SEQUENCE</scope>
    <source>
        <strain evidence="2">CIP111893</strain>
    </source>
</reference>
<keyword evidence="3" id="KW-1185">Reference proteome</keyword>